<evidence type="ECO:0000256" key="1">
    <source>
        <dbReference type="SAM" id="MobiDB-lite"/>
    </source>
</evidence>
<evidence type="ECO:0000313" key="3">
    <source>
        <dbReference type="Proteomes" id="UP000070284"/>
    </source>
</evidence>
<organism evidence="2 3">
    <name type="scientific">candidate division MSBL1 archaeon SCGC-AAA259E19</name>
    <dbReference type="NCBI Taxonomy" id="1698264"/>
    <lineage>
        <taxon>Archaea</taxon>
        <taxon>Methanobacteriati</taxon>
        <taxon>Methanobacteriota</taxon>
        <taxon>candidate division MSBL1</taxon>
    </lineage>
</organism>
<dbReference type="Proteomes" id="UP000070284">
    <property type="component" value="Unassembled WGS sequence"/>
</dbReference>
<sequence>MRLPGASTEELAEGKAVRENARTARTAESRKYSFRSEVKDSPSLNITISELKSFPNTLFG</sequence>
<feature type="compositionally biased region" description="Basic and acidic residues" evidence="1">
    <location>
        <begin position="12"/>
        <end position="34"/>
    </location>
</feature>
<gene>
    <name evidence="2" type="ORF">AKJ65_07535</name>
</gene>
<dbReference type="AlphaFoldDB" id="A0A133UE71"/>
<keyword evidence="3" id="KW-1185">Reference proteome</keyword>
<evidence type="ECO:0000313" key="2">
    <source>
        <dbReference type="EMBL" id="KXA92479.1"/>
    </source>
</evidence>
<accession>A0A133UE71</accession>
<comment type="caution">
    <text evidence="2">The sequence shown here is derived from an EMBL/GenBank/DDBJ whole genome shotgun (WGS) entry which is preliminary data.</text>
</comment>
<proteinExistence type="predicted"/>
<feature type="region of interest" description="Disordered" evidence="1">
    <location>
        <begin position="1"/>
        <end position="34"/>
    </location>
</feature>
<name>A0A133UE71_9EURY</name>
<protein>
    <submittedName>
        <fullName evidence="2">Uncharacterized protein</fullName>
    </submittedName>
</protein>
<reference evidence="2 3" key="1">
    <citation type="journal article" date="2016" name="Sci. Rep.">
        <title>Metabolic traits of an uncultured archaeal lineage -MSBL1- from brine pools of the Red Sea.</title>
        <authorList>
            <person name="Mwirichia R."/>
            <person name="Alam I."/>
            <person name="Rashid M."/>
            <person name="Vinu M."/>
            <person name="Ba-Alawi W."/>
            <person name="Anthony Kamau A."/>
            <person name="Kamanda Ngugi D."/>
            <person name="Goker M."/>
            <person name="Klenk H.P."/>
            <person name="Bajic V."/>
            <person name="Stingl U."/>
        </authorList>
    </citation>
    <scope>NUCLEOTIDE SEQUENCE [LARGE SCALE GENOMIC DNA]</scope>
    <source>
        <strain evidence="2">SCGC-AAA259E19</strain>
    </source>
</reference>
<dbReference type="EMBL" id="LHXO01000156">
    <property type="protein sequence ID" value="KXA92479.1"/>
    <property type="molecule type" value="Genomic_DNA"/>
</dbReference>